<reference evidence="1" key="1">
    <citation type="submission" date="2018-02" db="EMBL/GenBank/DDBJ databases">
        <title>Rhizophora mucronata_Transcriptome.</title>
        <authorList>
            <person name="Meera S.P."/>
            <person name="Sreeshan A."/>
            <person name="Augustine A."/>
        </authorList>
    </citation>
    <scope>NUCLEOTIDE SEQUENCE</scope>
    <source>
        <tissue evidence="1">Leaf</tissue>
    </source>
</reference>
<dbReference type="AlphaFoldDB" id="A0A2P2PVG2"/>
<organism evidence="1">
    <name type="scientific">Rhizophora mucronata</name>
    <name type="common">Asiatic mangrove</name>
    <dbReference type="NCBI Taxonomy" id="61149"/>
    <lineage>
        <taxon>Eukaryota</taxon>
        <taxon>Viridiplantae</taxon>
        <taxon>Streptophyta</taxon>
        <taxon>Embryophyta</taxon>
        <taxon>Tracheophyta</taxon>
        <taxon>Spermatophyta</taxon>
        <taxon>Magnoliopsida</taxon>
        <taxon>eudicotyledons</taxon>
        <taxon>Gunneridae</taxon>
        <taxon>Pentapetalae</taxon>
        <taxon>rosids</taxon>
        <taxon>fabids</taxon>
        <taxon>Malpighiales</taxon>
        <taxon>Rhizophoraceae</taxon>
        <taxon>Rhizophora</taxon>
    </lineage>
</organism>
<sequence>MIGINGMFITCRTLKTSIKKQI</sequence>
<dbReference type="EMBL" id="GGEC01078247">
    <property type="protein sequence ID" value="MBX58731.1"/>
    <property type="molecule type" value="Transcribed_RNA"/>
</dbReference>
<protein>
    <submittedName>
        <fullName evidence="1">Uncharacterized protein</fullName>
    </submittedName>
</protein>
<proteinExistence type="predicted"/>
<name>A0A2P2PVG2_RHIMU</name>
<accession>A0A2P2PVG2</accession>
<evidence type="ECO:0000313" key="1">
    <source>
        <dbReference type="EMBL" id="MBX58731.1"/>
    </source>
</evidence>